<feature type="transmembrane region" description="Helical" evidence="1">
    <location>
        <begin position="66"/>
        <end position="93"/>
    </location>
</feature>
<accession>A0A4Q2L641</accession>
<protein>
    <submittedName>
        <fullName evidence="2">Uncharacterized protein</fullName>
    </submittedName>
</protein>
<feature type="transmembrane region" description="Helical" evidence="1">
    <location>
        <begin position="33"/>
        <end position="54"/>
    </location>
</feature>
<feature type="transmembrane region" description="Helical" evidence="1">
    <location>
        <begin position="133"/>
        <end position="152"/>
    </location>
</feature>
<comment type="caution">
    <text evidence="2">The sequence shown here is derived from an EMBL/GenBank/DDBJ whole genome shotgun (WGS) entry which is preliminary data.</text>
</comment>
<evidence type="ECO:0000313" key="3">
    <source>
        <dbReference type="Proteomes" id="UP000293865"/>
    </source>
</evidence>
<name>A0A4Q2L641_9MICO</name>
<sequence>MGELVEPSERPISSVAAMSADPEFKRLPSRATLVKVSLMIGGAVGAVVWVPAVIGTVSPGMILTNILFGLAFAVPAGAIAGLLSLVVGLILRAAKRRVARKGEPADAITAMVGVSATGLVLASPLAIGAIGELWPWLWIAVAVAVLSGIGIYRWSLCESSIRSNTQGGS</sequence>
<keyword evidence="1" id="KW-1133">Transmembrane helix</keyword>
<evidence type="ECO:0000256" key="1">
    <source>
        <dbReference type="SAM" id="Phobius"/>
    </source>
</evidence>
<keyword evidence="3" id="KW-1185">Reference proteome</keyword>
<dbReference type="AlphaFoldDB" id="A0A4Q2L641"/>
<gene>
    <name evidence="2" type="ORF">ESP51_07065</name>
</gene>
<dbReference type="RefSeq" id="WP_129520189.1">
    <property type="nucleotide sequence ID" value="NZ_SDPN01000009.1"/>
</dbReference>
<feature type="transmembrane region" description="Helical" evidence="1">
    <location>
        <begin position="105"/>
        <end position="127"/>
    </location>
</feature>
<evidence type="ECO:0000313" key="2">
    <source>
        <dbReference type="EMBL" id="RXZ71882.1"/>
    </source>
</evidence>
<dbReference type="EMBL" id="SDPN01000009">
    <property type="protein sequence ID" value="RXZ71882.1"/>
    <property type="molecule type" value="Genomic_DNA"/>
</dbReference>
<reference evidence="2 3" key="1">
    <citation type="submission" date="2019-01" db="EMBL/GenBank/DDBJ databases">
        <title>Agromyces.</title>
        <authorList>
            <person name="Li J."/>
        </authorList>
    </citation>
    <scope>NUCLEOTIDE SEQUENCE [LARGE SCALE GENOMIC DNA]</scope>
    <source>
        <strain evidence="2 3">DSM 15934</strain>
    </source>
</reference>
<dbReference type="Proteomes" id="UP000293865">
    <property type="component" value="Unassembled WGS sequence"/>
</dbReference>
<proteinExistence type="predicted"/>
<keyword evidence="1" id="KW-0472">Membrane</keyword>
<organism evidence="2 3">
    <name type="scientific">Agromyces albus</name>
    <dbReference type="NCBI Taxonomy" id="205332"/>
    <lineage>
        <taxon>Bacteria</taxon>
        <taxon>Bacillati</taxon>
        <taxon>Actinomycetota</taxon>
        <taxon>Actinomycetes</taxon>
        <taxon>Micrococcales</taxon>
        <taxon>Microbacteriaceae</taxon>
        <taxon>Agromyces</taxon>
    </lineage>
</organism>
<keyword evidence="1" id="KW-0812">Transmembrane</keyword>